<gene>
    <name evidence="1" type="ORF">ACFS1K_02470</name>
</gene>
<sequence>MLFINSASAQSTYQIGLLPSINLNYKLENDWSLNSKIESRQLMRTGEFSGLAESDYTYVLTDLSMITAIKVGLNSRVASGYLIRVREEKLFHRFIQQYTVVQRLAVYRLAHRFASDQTFSLDEKPEFRLRYRIASEVPLNGESIDPKEFYFKFNNEYLNSWQDSDYDLEIRFVPLLGYNLKNNNKIELGLDYRVNSFLKNNTRQSFWVNLNWFIEL</sequence>
<name>A0ABW5VED9_9FLAO</name>
<organism evidence="1 2">
    <name type="scientific">Arenibacter antarcticus</name>
    <dbReference type="NCBI Taxonomy" id="2040469"/>
    <lineage>
        <taxon>Bacteria</taxon>
        <taxon>Pseudomonadati</taxon>
        <taxon>Bacteroidota</taxon>
        <taxon>Flavobacteriia</taxon>
        <taxon>Flavobacteriales</taxon>
        <taxon>Flavobacteriaceae</taxon>
        <taxon>Arenibacter</taxon>
    </lineage>
</organism>
<evidence type="ECO:0000313" key="1">
    <source>
        <dbReference type="EMBL" id="MFD2788618.1"/>
    </source>
</evidence>
<dbReference type="Proteomes" id="UP001597532">
    <property type="component" value="Unassembled WGS sequence"/>
</dbReference>
<accession>A0ABW5VED9</accession>
<dbReference type="InterPro" id="IPR019619">
    <property type="entry name" value="DUF2490"/>
</dbReference>
<proteinExistence type="predicted"/>
<dbReference type="EMBL" id="JBHUOK010000004">
    <property type="protein sequence ID" value="MFD2788618.1"/>
    <property type="molecule type" value="Genomic_DNA"/>
</dbReference>
<keyword evidence="2" id="KW-1185">Reference proteome</keyword>
<protein>
    <submittedName>
        <fullName evidence="1">DUF2490 domain-containing protein</fullName>
    </submittedName>
</protein>
<reference evidence="2" key="1">
    <citation type="journal article" date="2019" name="Int. J. Syst. Evol. Microbiol.">
        <title>The Global Catalogue of Microorganisms (GCM) 10K type strain sequencing project: providing services to taxonomists for standard genome sequencing and annotation.</title>
        <authorList>
            <consortium name="The Broad Institute Genomics Platform"/>
            <consortium name="The Broad Institute Genome Sequencing Center for Infectious Disease"/>
            <person name="Wu L."/>
            <person name="Ma J."/>
        </authorList>
    </citation>
    <scope>NUCLEOTIDE SEQUENCE [LARGE SCALE GENOMIC DNA]</scope>
    <source>
        <strain evidence="2">KCTC 52924</strain>
    </source>
</reference>
<dbReference type="RefSeq" id="WP_251806974.1">
    <property type="nucleotide sequence ID" value="NZ_JBHUOK010000004.1"/>
</dbReference>
<dbReference type="Pfam" id="PF10677">
    <property type="entry name" value="DUF2490"/>
    <property type="match status" value="1"/>
</dbReference>
<comment type="caution">
    <text evidence="1">The sequence shown here is derived from an EMBL/GenBank/DDBJ whole genome shotgun (WGS) entry which is preliminary data.</text>
</comment>
<evidence type="ECO:0000313" key="2">
    <source>
        <dbReference type="Proteomes" id="UP001597532"/>
    </source>
</evidence>